<evidence type="ECO:0000313" key="2">
    <source>
        <dbReference type="Proteomes" id="UP000278063"/>
    </source>
</evidence>
<gene>
    <name evidence="1" type="ORF">D8849_08020</name>
</gene>
<dbReference type="AlphaFoldDB" id="A0A428D138"/>
<reference evidence="1 2" key="1">
    <citation type="submission" date="2018-11" db="EMBL/GenBank/DDBJ databases">
        <title>Species Designations Belie Phenotypic and Genotypic Heterogeneity in Oral Streptococci.</title>
        <authorList>
            <person name="Velsko I."/>
        </authorList>
    </citation>
    <scope>NUCLEOTIDE SEQUENCE [LARGE SCALE GENOMIC DNA]</scope>
    <source>
        <strain evidence="1 2">KLC01</strain>
    </source>
</reference>
<proteinExistence type="predicted"/>
<evidence type="ECO:0000313" key="1">
    <source>
        <dbReference type="EMBL" id="RSI85869.1"/>
    </source>
</evidence>
<comment type="caution">
    <text evidence="1">The sequence shown here is derived from an EMBL/GenBank/DDBJ whole genome shotgun (WGS) entry which is preliminary data.</text>
</comment>
<sequence length="54" mass="6345">MNFVTEKELTVALDSLNEWMKDNPDLKLIHLNLRKCNEKEVTLVVEYVDLRKGV</sequence>
<dbReference type="Proteomes" id="UP000278063">
    <property type="component" value="Unassembled WGS sequence"/>
</dbReference>
<accession>A0A428D138</accession>
<dbReference type="RefSeq" id="WP_158086469.1">
    <property type="nucleotide sequence ID" value="NZ_CAMHLM010000002.1"/>
</dbReference>
<evidence type="ECO:0008006" key="3">
    <source>
        <dbReference type="Google" id="ProtNLM"/>
    </source>
</evidence>
<name>A0A428D138_STRMT</name>
<protein>
    <recommendedName>
        <fullName evidence="3">Phage protein</fullName>
    </recommendedName>
</protein>
<dbReference type="EMBL" id="RJNW01000005">
    <property type="protein sequence ID" value="RSI85869.1"/>
    <property type="molecule type" value="Genomic_DNA"/>
</dbReference>
<organism evidence="1 2">
    <name type="scientific">Streptococcus mitis</name>
    <dbReference type="NCBI Taxonomy" id="28037"/>
    <lineage>
        <taxon>Bacteria</taxon>
        <taxon>Bacillati</taxon>
        <taxon>Bacillota</taxon>
        <taxon>Bacilli</taxon>
        <taxon>Lactobacillales</taxon>
        <taxon>Streptococcaceae</taxon>
        <taxon>Streptococcus</taxon>
        <taxon>Streptococcus mitis group</taxon>
    </lineage>
</organism>